<organism evidence="2 3">
    <name type="scientific">Nitrosomonas supralitoralis</name>
    <dbReference type="NCBI Taxonomy" id="2116706"/>
    <lineage>
        <taxon>Bacteria</taxon>
        <taxon>Pseudomonadati</taxon>
        <taxon>Pseudomonadota</taxon>
        <taxon>Betaproteobacteria</taxon>
        <taxon>Nitrosomonadales</taxon>
        <taxon>Nitrosomonadaceae</taxon>
        <taxon>Nitrosomonas</taxon>
    </lineage>
</organism>
<sequence length="151" mass="17273">MHKFLLSFFLSTLLVLPLSVFSHGNEEHEHEHEQNESTADSSSELASGIGWRVVRNVELGTSGKIIHMVLVEHSKYTDKTIYSAAINRLCNPKNEFCRIRFWSEERFIPEKASLTVEQNKQLRADYLVNKAGGIHQLQWSCSVDPDKNNCI</sequence>
<evidence type="ECO:0000313" key="3">
    <source>
        <dbReference type="Proteomes" id="UP000241912"/>
    </source>
</evidence>
<dbReference type="RefSeq" id="WP_106706920.1">
    <property type="nucleotide sequence ID" value="NZ_PXXU01000023.1"/>
</dbReference>
<dbReference type="AlphaFoldDB" id="A0A2P7NUY9"/>
<keyword evidence="3" id="KW-1185">Reference proteome</keyword>
<dbReference type="Proteomes" id="UP000241912">
    <property type="component" value="Unassembled WGS sequence"/>
</dbReference>
<keyword evidence="1" id="KW-0732">Signal</keyword>
<feature type="chain" id="PRO_5015146688" description="DUF3757 domain-containing protein" evidence="1">
    <location>
        <begin position="23"/>
        <end position="151"/>
    </location>
</feature>
<evidence type="ECO:0000256" key="1">
    <source>
        <dbReference type="SAM" id="SignalP"/>
    </source>
</evidence>
<accession>A0A2P7NUY9</accession>
<dbReference type="EMBL" id="PXXU01000023">
    <property type="protein sequence ID" value="PSJ17286.1"/>
    <property type="molecule type" value="Genomic_DNA"/>
</dbReference>
<dbReference type="OrthoDB" id="8546650at2"/>
<name>A0A2P7NUY9_9PROT</name>
<evidence type="ECO:0000313" key="2">
    <source>
        <dbReference type="EMBL" id="PSJ17286.1"/>
    </source>
</evidence>
<proteinExistence type="predicted"/>
<evidence type="ECO:0008006" key="4">
    <source>
        <dbReference type="Google" id="ProtNLM"/>
    </source>
</evidence>
<protein>
    <recommendedName>
        <fullName evidence="4">DUF3757 domain-containing protein</fullName>
    </recommendedName>
</protein>
<reference evidence="2 3" key="1">
    <citation type="submission" date="2018-03" db="EMBL/GenBank/DDBJ databases">
        <title>Draft genome of Nitrosomonas supralitoralis APG5.</title>
        <authorList>
            <person name="Urakawa H."/>
            <person name="Lopez J.V."/>
        </authorList>
    </citation>
    <scope>NUCLEOTIDE SEQUENCE [LARGE SCALE GENOMIC DNA]</scope>
    <source>
        <strain evidence="2 3">APG5</strain>
    </source>
</reference>
<gene>
    <name evidence="2" type="ORF">C7H79_08840</name>
</gene>
<feature type="signal peptide" evidence="1">
    <location>
        <begin position="1"/>
        <end position="22"/>
    </location>
</feature>
<comment type="caution">
    <text evidence="2">The sequence shown here is derived from an EMBL/GenBank/DDBJ whole genome shotgun (WGS) entry which is preliminary data.</text>
</comment>